<dbReference type="InterPro" id="IPR044974">
    <property type="entry name" value="Disease_R_plants"/>
</dbReference>
<dbReference type="Pfam" id="PF01582">
    <property type="entry name" value="TIR"/>
    <property type="match status" value="1"/>
</dbReference>
<dbReference type="InterPro" id="IPR058192">
    <property type="entry name" value="WHD_ROQ1-like"/>
</dbReference>
<dbReference type="Proteomes" id="UP000811246">
    <property type="component" value="Chromosome 15"/>
</dbReference>
<dbReference type="SMART" id="SM00255">
    <property type="entry name" value="TIR"/>
    <property type="match status" value="1"/>
</dbReference>
<dbReference type="AlphaFoldDB" id="A0A922A684"/>
<feature type="domain" description="TIR" evidence="3">
    <location>
        <begin position="23"/>
        <end position="188"/>
    </location>
</feature>
<dbReference type="EMBL" id="CM031839">
    <property type="protein sequence ID" value="KAG6675559.1"/>
    <property type="molecule type" value="Genomic_DNA"/>
</dbReference>
<evidence type="ECO:0000313" key="4">
    <source>
        <dbReference type="EMBL" id="KAG6675559.1"/>
    </source>
</evidence>
<dbReference type="FunFam" id="3.40.50.10140:FF:000007">
    <property type="entry name" value="Disease resistance protein (TIR-NBS-LRR class)"/>
    <property type="match status" value="1"/>
</dbReference>
<accession>A0A922A684</accession>
<evidence type="ECO:0000313" key="5">
    <source>
        <dbReference type="Proteomes" id="UP000811246"/>
    </source>
</evidence>
<evidence type="ECO:0000256" key="1">
    <source>
        <dbReference type="ARBA" id="ARBA00022737"/>
    </source>
</evidence>
<dbReference type="Pfam" id="PF23282">
    <property type="entry name" value="WHD_ROQ1"/>
    <property type="match status" value="1"/>
</dbReference>
<proteinExistence type="predicted"/>
<keyword evidence="2" id="KW-0520">NAD</keyword>
<evidence type="ECO:0000256" key="2">
    <source>
        <dbReference type="ARBA" id="ARBA00023027"/>
    </source>
</evidence>
<dbReference type="Pfam" id="PF00931">
    <property type="entry name" value="NB-ARC"/>
    <property type="match status" value="1"/>
</dbReference>
<name>A0A922A684_CARIL</name>
<dbReference type="InterPro" id="IPR000157">
    <property type="entry name" value="TIR_dom"/>
</dbReference>
<dbReference type="PANTHER" id="PTHR11017:SF570">
    <property type="entry name" value="DISEASE RESISTANCE PROTEIN (TIR-NBS CLASS)-RELATED"/>
    <property type="match status" value="1"/>
</dbReference>
<dbReference type="InterPro" id="IPR002182">
    <property type="entry name" value="NB-ARC"/>
</dbReference>
<reference evidence="4" key="1">
    <citation type="submission" date="2021-01" db="EMBL/GenBank/DDBJ databases">
        <authorList>
            <person name="Lovell J.T."/>
            <person name="Bentley N."/>
            <person name="Bhattarai G."/>
            <person name="Jenkins J.W."/>
            <person name="Sreedasyam A."/>
            <person name="Alarcon Y."/>
            <person name="Bock C."/>
            <person name="Boston L."/>
            <person name="Carlson J."/>
            <person name="Cervantes K."/>
            <person name="Clermont K."/>
            <person name="Krom N."/>
            <person name="Kubenka K."/>
            <person name="Mamidi S."/>
            <person name="Mattison C."/>
            <person name="Monteros M."/>
            <person name="Pisani C."/>
            <person name="Plott C."/>
            <person name="Rajasekar S."/>
            <person name="Rhein H.S."/>
            <person name="Rohla C."/>
            <person name="Song M."/>
            <person name="Hilaire R.S."/>
            <person name="Shu S."/>
            <person name="Wells L."/>
            <person name="Wang X."/>
            <person name="Webber J."/>
            <person name="Heerema R.J."/>
            <person name="Klein P."/>
            <person name="Conner P."/>
            <person name="Grauke L."/>
            <person name="Grimwood J."/>
            <person name="Schmutz J."/>
            <person name="Randall J.J."/>
        </authorList>
    </citation>
    <scope>NUCLEOTIDE SEQUENCE</scope>
    <source>
        <tissue evidence="4">Leaf</tissue>
    </source>
</reference>
<dbReference type="GO" id="GO:0043531">
    <property type="term" value="F:ADP binding"/>
    <property type="evidence" value="ECO:0007669"/>
    <property type="project" value="InterPro"/>
</dbReference>
<dbReference type="GO" id="GO:0006952">
    <property type="term" value="P:defense response"/>
    <property type="evidence" value="ECO:0007669"/>
    <property type="project" value="InterPro"/>
</dbReference>
<comment type="caution">
    <text evidence="4">The sequence shown here is derived from an EMBL/GenBank/DDBJ whole genome shotgun (WGS) entry which is preliminary data.</text>
</comment>
<dbReference type="GO" id="GO:0007165">
    <property type="term" value="P:signal transduction"/>
    <property type="evidence" value="ECO:0007669"/>
    <property type="project" value="InterPro"/>
</dbReference>
<keyword evidence="1" id="KW-0677">Repeat</keyword>
<protein>
    <recommendedName>
        <fullName evidence="3">TIR domain-containing protein</fullName>
    </recommendedName>
</protein>
<evidence type="ECO:0000259" key="3">
    <source>
        <dbReference type="PROSITE" id="PS50104"/>
    </source>
</evidence>
<dbReference type="PROSITE" id="PS50104">
    <property type="entry name" value="TIR"/>
    <property type="match status" value="1"/>
</dbReference>
<sequence>MAIQSDASFSSLSSSSPSIPLPWVYDVFLSFRGEDVRQNFISHLYDALRKKGINTYIDEHLERGNEISPALLRVIEESRISIIVLSENYTSSTWCLEELMKILECREMKQQIVLPVFYKVRPSIVRRQKKNYGEALANYKDKLNDDTKVDSWKAALKEVTNLSGFHLKKDGNESEFIHSIIQLVDSKIINQTYFEVANHPIGVVSPIYNIISSKFEGSCFLKNIRESSKSEYGLVQLQETLLSNILGASSVCNIGHVDRGINVIKNKLCYKRVLLILDDVDDWEQLKALAGNRDWFGFGSRIIITRDKNLLCNYEVDATYEVEELNHYEALELFSLCAFKRKKPLDNYMELTQRIIRYAGGLPLALEVLGLDLCGRSIHEWESASGRKIFLDIACFFNGDKVDYVVKILDSCGLSPNIGIKKLMDKSLITIDCNKFEMHDLVQDMGREIVREESPKEPGGCSRLWFHEDIRHVLEENTGTNQIEGILIDLPKKDMICLSSKAFTKMKNLRYFINHNARFSRSPSYLSNELRVLNWVEYPSQSLPYNFHGRKLVDLRISDSLFKELGNFQNLARMDFSHCEILTKIPDLSQIPNLEWFDVSDCTNLVEVHASVGSLDKLEHLSFARCTKLIGLPTKLKFRYLKCLGLTTFQRWNCCSIDLPDPDILMRLNRYFTLRHLILSGSDIIKLLESITMFFDIMYIELIDCKKLQEIPALPPNIQIVDITGCMSLERFSDGLKEYFRNHSGNIIFPGNRIPEWFSHTKQNFKNWIPDRFEDLDTSLANMNQDCSYFKRTLYCSLCRIKINGLKTLENIRGVAICVVLEPILKIYPQKGTTLMVKTGRDVFPYIEYLSGHHVDLRGSDAHVWLNYTILDDHMNPLNLEFNVGSAHKPVFFKSCGVRLIFKNEKEGEDRPGFLHLMDGIGGSKRRRVDDDHYLESTSCPQPNRGSSTLAINFEFRGVSE</sequence>
<dbReference type="PANTHER" id="PTHR11017">
    <property type="entry name" value="LEUCINE-RICH REPEAT-CONTAINING PROTEIN"/>
    <property type="match status" value="1"/>
</dbReference>
<gene>
    <name evidence="4" type="ORF">I3842_15G109300</name>
</gene>
<organism evidence="4 5">
    <name type="scientific">Carya illinoinensis</name>
    <name type="common">Pecan</name>
    <dbReference type="NCBI Taxonomy" id="32201"/>
    <lineage>
        <taxon>Eukaryota</taxon>
        <taxon>Viridiplantae</taxon>
        <taxon>Streptophyta</taxon>
        <taxon>Embryophyta</taxon>
        <taxon>Tracheophyta</taxon>
        <taxon>Spermatophyta</taxon>
        <taxon>Magnoliopsida</taxon>
        <taxon>eudicotyledons</taxon>
        <taxon>Gunneridae</taxon>
        <taxon>Pentapetalae</taxon>
        <taxon>rosids</taxon>
        <taxon>fabids</taxon>
        <taxon>Fagales</taxon>
        <taxon>Juglandaceae</taxon>
        <taxon>Carya</taxon>
    </lineage>
</organism>